<name>A0ABQ5KFT5_9EUKA</name>
<proteinExistence type="predicted"/>
<comment type="caution">
    <text evidence="1">The sequence shown here is derived from an EMBL/GenBank/DDBJ whole genome shotgun (WGS) entry which is preliminary data.</text>
</comment>
<organism evidence="1 2">
    <name type="scientific">Aduncisulcus paluster</name>
    <dbReference type="NCBI Taxonomy" id="2918883"/>
    <lineage>
        <taxon>Eukaryota</taxon>
        <taxon>Metamonada</taxon>
        <taxon>Carpediemonas-like organisms</taxon>
        <taxon>Aduncisulcus</taxon>
    </lineage>
</organism>
<dbReference type="Proteomes" id="UP001057375">
    <property type="component" value="Unassembled WGS sequence"/>
</dbReference>
<evidence type="ECO:0000313" key="1">
    <source>
        <dbReference type="EMBL" id="GKT31398.1"/>
    </source>
</evidence>
<keyword evidence="2" id="KW-1185">Reference proteome</keyword>
<dbReference type="EMBL" id="BQXS01009628">
    <property type="protein sequence ID" value="GKT31398.1"/>
    <property type="molecule type" value="Genomic_DNA"/>
</dbReference>
<gene>
    <name evidence="1" type="ORF">ADUPG1_005865</name>
</gene>
<accession>A0ABQ5KFT5</accession>
<sequence length="24" mass="2766">MEHFNYLRAEQVTMLGLSLPEPCS</sequence>
<reference evidence="1" key="1">
    <citation type="submission" date="2022-03" db="EMBL/GenBank/DDBJ databases">
        <title>Draft genome sequence of Aduncisulcus paluster, a free-living microaerophilic Fornicata.</title>
        <authorList>
            <person name="Yuyama I."/>
            <person name="Kume K."/>
            <person name="Tamura T."/>
            <person name="Inagaki Y."/>
            <person name="Hashimoto T."/>
        </authorList>
    </citation>
    <scope>NUCLEOTIDE SEQUENCE</scope>
    <source>
        <strain evidence="1">NY0171</strain>
    </source>
</reference>
<evidence type="ECO:0000313" key="2">
    <source>
        <dbReference type="Proteomes" id="UP001057375"/>
    </source>
</evidence>
<protein>
    <submittedName>
        <fullName evidence="1">Uncharacterized protein</fullName>
    </submittedName>
</protein>
<feature type="non-terminal residue" evidence="1">
    <location>
        <position position="24"/>
    </location>
</feature>